<dbReference type="Proteomes" id="UP000005408">
    <property type="component" value="Unassembled WGS sequence"/>
</dbReference>
<dbReference type="EnsemblMetazoa" id="G30159.1">
    <property type="protein sequence ID" value="G30159.1:cds"/>
    <property type="gene ID" value="G30159"/>
</dbReference>
<evidence type="ECO:0000313" key="3">
    <source>
        <dbReference type="EnsemblMetazoa" id="G30159.1:cds"/>
    </source>
</evidence>
<feature type="chain" id="PRO_5036467882" evidence="2">
    <location>
        <begin position="20"/>
        <end position="81"/>
    </location>
</feature>
<keyword evidence="4" id="KW-1185">Reference proteome</keyword>
<feature type="signal peptide" evidence="2">
    <location>
        <begin position="1"/>
        <end position="19"/>
    </location>
</feature>
<reference evidence="3" key="1">
    <citation type="submission" date="2022-08" db="UniProtKB">
        <authorList>
            <consortium name="EnsemblMetazoa"/>
        </authorList>
    </citation>
    <scope>IDENTIFICATION</scope>
    <source>
        <strain evidence="3">05x7-T-G4-1.051#20</strain>
    </source>
</reference>
<evidence type="ECO:0000256" key="2">
    <source>
        <dbReference type="SAM" id="SignalP"/>
    </source>
</evidence>
<name>A0A8W8LY58_MAGGI</name>
<evidence type="ECO:0000256" key="1">
    <source>
        <dbReference type="SAM" id="MobiDB-lite"/>
    </source>
</evidence>
<keyword evidence="2" id="KW-0732">Signal</keyword>
<protein>
    <submittedName>
        <fullName evidence="3">Uncharacterized protein</fullName>
    </submittedName>
</protein>
<sequence>MKATLLCLAVLCGCLLVQARPRPKNGEGKDALDRLERLLENLEERGIADNEKGERRRPPPRDGDNEDVTKKALFPMSNSGI</sequence>
<organism evidence="3 4">
    <name type="scientific">Magallana gigas</name>
    <name type="common">Pacific oyster</name>
    <name type="synonym">Crassostrea gigas</name>
    <dbReference type="NCBI Taxonomy" id="29159"/>
    <lineage>
        <taxon>Eukaryota</taxon>
        <taxon>Metazoa</taxon>
        <taxon>Spiralia</taxon>
        <taxon>Lophotrochozoa</taxon>
        <taxon>Mollusca</taxon>
        <taxon>Bivalvia</taxon>
        <taxon>Autobranchia</taxon>
        <taxon>Pteriomorphia</taxon>
        <taxon>Ostreida</taxon>
        <taxon>Ostreoidea</taxon>
        <taxon>Ostreidae</taxon>
        <taxon>Magallana</taxon>
    </lineage>
</organism>
<accession>A0A8W8LY58</accession>
<evidence type="ECO:0000313" key="4">
    <source>
        <dbReference type="Proteomes" id="UP000005408"/>
    </source>
</evidence>
<feature type="region of interest" description="Disordered" evidence="1">
    <location>
        <begin position="43"/>
        <end position="81"/>
    </location>
</feature>
<dbReference type="AlphaFoldDB" id="A0A8W8LY58"/>
<proteinExistence type="predicted"/>
<feature type="compositionally biased region" description="Basic and acidic residues" evidence="1">
    <location>
        <begin position="43"/>
        <end position="70"/>
    </location>
</feature>